<dbReference type="PANTHER" id="PTHR14845">
    <property type="entry name" value="COILED-COIL DOMAIN-CONTAINING 166"/>
    <property type="match status" value="1"/>
</dbReference>
<feature type="coiled-coil region" evidence="2">
    <location>
        <begin position="302"/>
        <end position="427"/>
    </location>
</feature>
<evidence type="ECO:0000259" key="4">
    <source>
        <dbReference type="Pfam" id="PF14988"/>
    </source>
</evidence>
<evidence type="ECO:0000313" key="6">
    <source>
        <dbReference type="RefSeq" id="XP_019519716.1"/>
    </source>
</evidence>
<dbReference type="Proteomes" id="UP000694851">
    <property type="component" value="Unplaced"/>
</dbReference>
<reference evidence="6" key="1">
    <citation type="submission" date="2025-08" db="UniProtKB">
        <authorList>
            <consortium name="RefSeq"/>
        </authorList>
    </citation>
    <scope>IDENTIFICATION</scope>
    <source>
        <tissue evidence="6">Muscle</tissue>
    </source>
</reference>
<dbReference type="Pfam" id="PF14988">
    <property type="entry name" value="DUF4515"/>
    <property type="match status" value="1"/>
</dbReference>
<sequence length="467" mass="54227">MAGKWRLWEEHKRGPEKLELKVVGLGLGRAKLWFPWKQDDTGSRGQGEHSAKKTVSFPCRPQGAGNRGAREPKAQVYSAKEVKQLRAGPARTAVGWDPRGCCAAPRPVEHRTKKLLKLSSRGRRIRLSQSPDTISLAVTLSELQQDLGDKRWDSCRKFAEDSSGPPPPYLTFINNFFKPEKPTTAAMRLKETTVELMTLDKQIKQAQIRQVPLMKETWQLLTEKLQVQDENKFFLEYLTNETEKYRGQFEKLWNNYLQRSGAIERKRQESASKHAKQTSELKTEVLQKEKIQSDLKQQLQVLRDVSLLKEKQEQAIKALEEEKKQVQAETAAKKQEVQVQYLQEKALLEKQLSEPDVRQLGKRKQKLNRKTQALESAAENYAFEFYRGVCRENQQLQKELLQQTWQCQKLQATQRQFKNQKQQLQQEQWYVESLIRGRQRLQGMRQRQGPPPLGTKIKDESTVIPNI</sequence>
<name>A0A8B7T221_HIPAR</name>
<feature type="region of interest" description="Disordered" evidence="3">
    <location>
        <begin position="442"/>
        <end position="467"/>
    </location>
</feature>
<evidence type="ECO:0000256" key="3">
    <source>
        <dbReference type="SAM" id="MobiDB-lite"/>
    </source>
</evidence>
<dbReference type="GeneID" id="109394034"/>
<feature type="region of interest" description="Disordered" evidence="3">
    <location>
        <begin position="37"/>
        <end position="75"/>
    </location>
</feature>
<organism evidence="5 6">
    <name type="scientific">Hipposideros armiger</name>
    <name type="common">Great Himalayan leaf-nosed bat</name>
    <dbReference type="NCBI Taxonomy" id="186990"/>
    <lineage>
        <taxon>Eukaryota</taxon>
        <taxon>Metazoa</taxon>
        <taxon>Chordata</taxon>
        <taxon>Craniata</taxon>
        <taxon>Vertebrata</taxon>
        <taxon>Euteleostomi</taxon>
        <taxon>Mammalia</taxon>
        <taxon>Eutheria</taxon>
        <taxon>Laurasiatheria</taxon>
        <taxon>Chiroptera</taxon>
        <taxon>Yinpterochiroptera</taxon>
        <taxon>Rhinolophoidea</taxon>
        <taxon>Hipposideridae</taxon>
        <taxon>Hipposideros</taxon>
    </lineage>
</organism>
<dbReference type="InterPro" id="IPR032777">
    <property type="entry name" value="DUF4515"/>
</dbReference>
<dbReference type="CTD" id="79635"/>
<keyword evidence="1 2" id="KW-0175">Coiled coil</keyword>
<accession>A0A8B7T221</accession>
<evidence type="ECO:0000256" key="1">
    <source>
        <dbReference type="ARBA" id="ARBA00023054"/>
    </source>
</evidence>
<dbReference type="KEGG" id="hai:109394034"/>
<dbReference type="OrthoDB" id="9625750at2759"/>
<evidence type="ECO:0000313" key="5">
    <source>
        <dbReference type="Proteomes" id="UP000694851"/>
    </source>
</evidence>
<feature type="domain" description="DUF4515" evidence="4">
    <location>
        <begin position="230"/>
        <end position="434"/>
    </location>
</feature>
<dbReference type="PANTHER" id="PTHR14845:SF3">
    <property type="entry name" value="COILED-COIL DOMAIN CONTAINING 121, RETROGENE 1"/>
    <property type="match status" value="1"/>
</dbReference>
<protein>
    <submittedName>
        <fullName evidence="6">Coiled-coil domain-containing protein 121 isoform X1</fullName>
    </submittedName>
</protein>
<proteinExistence type="predicted"/>
<keyword evidence="5" id="KW-1185">Reference proteome</keyword>
<feature type="compositionally biased region" description="Basic and acidic residues" evidence="3">
    <location>
        <begin position="37"/>
        <end position="51"/>
    </location>
</feature>
<dbReference type="AlphaFoldDB" id="A0A8B7T221"/>
<evidence type="ECO:0000256" key="2">
    <source>
        <dbReference type="SAM" id="Coils"/>
    </source>
</evidence>
<gene>
    <name evidence="6" type="primary">CCDC121</name>
</gene>
<dbReference type="RefSeq" id="XP_019519716.1">
    <property type="nucleotide sequence ID" value="XM_019664171.1"/>
</dbReference>